<dbReference type="PRINTS" id="PR01466">
    <property type="entry name" value="ARGDEIMINASE"/>
</dbReference>
<evidence type="ECO:0000256" key="6">
    <source>
        <dbReference type="PIRSR" id="PIRSR006356-1"/>
    </source>
</evidence>
<dbReference type="GO" id="GO:0005737">
    <property type="term" value="C:cytoplasm"/>
    <property type="evidence" value="ECO:0007669"/>
    <property type="project" value="UniProtKB-SubCell"/>
</dbReference>
<dbReference type="NCBIfam" id="NF002381">
    <property type="entry name" value="PRK01388.1"/>
    <property type="match status" value="1"/>
</dbReference>
<dbReference type="Pfam" id="PF02274">
    <property type="entry name" value="ADI"/>
    <property type="match status" value="1"/>
</dbReference>
<dbReference type="PIRSF" id="PIRSF006356">
    <property type="entry name" value="Arg_deiminase"/>
    <property type="match status" value="1"/>
</dbReference>
<comment type="pathway">
    <text evidence="1 5">Amino-acid degradation; L-arginine degradation via ADI pathway; carbamoyl phosphate from L-arginine: step 1/2.</text>
</comment>
<dbReference type="EMBL" id="CP002116">
    <property type="protein sequence ID" value="ADK83058.1"/>
    <property type="molecule type" value="Genomic_DNA"/>
</dbReference>
<comment type="catalytic activity">
    <reaction evidence="4 5">
        <text>L-arginine + H2O = L-citrulline + NH4(+)</text>
        <dbReference type="Rhea" id="RHEA:19597"/>
        <dbReference type="ChEBI" id="CHEBI:15377"/>
        <dbReference type="ChEBI" id="CHEBI:28938"/>
        <dbReference type="ChEBI" id="CHEBI:32682"/>
        <dbReference type="ChEBI" id="CHEBI:57743"/>
        <dbReference type="EC" id="3.5.3.6"/>
    </reaction>
</comment>
<accession>E1R989</accession>
<dbReference type="Gene3D" id="1.10.3930.10">
    <property type="entry name" value="Arginine deiminase"/>
    <property type="match status" value="1"/>
</dbReference>
<dbReference type="AlphaFoldDB" id="E1R989"/>
<dbReference type="RefSeq" id="WP_013256515.1">
    <property type="nucleotide sequence ID" value="NC_014364.1"/>
</dbReference>
<protein>
    <recommendedName>
        <fullName evidence="5">Arginine deiminase</fullName>
        <shortName evidence="5">ADI</shortName>
        <ecNumber evidence="5">3.5.3.6</ecNumber>
    </recommendedName>
    <alternativeName>
        <fullName evidence="5">Arginine dihydrolase</fullName>
        <shortName evidence="5">AD</shortName>
    </alternativeName>
</protein>
<dbReference type="Gene3D" id="3.75.10.10">
    <property type="entry name" value="L-arginine/glycine Amidinotransferase, Chain A"/>
    <property type="match status" value="1"/>
</dbReference>
<dbReference type="GO" id="GO:0016990">
    <property type="term" value="F:arginine deiminase activity"/>
    <property type="evidence" value="ECO:0007669"/>
    <property type="project" value="UniProtKB-UniRule"/>
</dbReference>
<name>E1R989_SEDSS</name>
<dbReference type="GO" id="GO:0019546">
    <property type="term" value="P:L-arginine deiminase pathway"/>
    <property type="evidence" value="ECO:0007669"/>
    <property type="project" value="TreeGrafter"/>
</dbReference>
<dbReference type="PANTHER" id="PTHR47271:SF2">
    <property type="entry name" value="ARGININE DEIMINASE"/>
    <property type="match status" value="1"/>
</dbReference>
<dbReference type="STRING" id="573413.Spirs_3973"/>
<reference evidence="7 8" key="1">
    <citation type="journal article" date="2010" name="Stand. Genomic Sci.">
        <title>Complete genome sequence of Spirochaeta smaragdinae type strain (SEBR 4228).</title>
        <authorList>
            <person name="Mavromatis K."/>
            <person name="Yasawong M."/>
            <person name="Chertkov O."/>
            <person name="Lapidus A."/>
            <person name="Lucas S."/>
            <person name="Nolan M."/>
            <person name="Del Rio T.G."/>
            <person name="Tice H."/>
            <person name="Cheng J.F."/>
            <person name="Pitluck S."/>
            <person name="Liolios K."/>
            <person name="Ivanova N."/>
            <person name="Tapia R."/>
            <person name="Han C."/>
            <person name="Bruce D."/>
            <person name="Goodwin L."/>
            <person name="Pati A."/>
            <person name="Chen A."/>
            <person name="Palaniappan K."/>
            <person name="Land M."/>
            <person name="Hauser L."/>
            <person name="Chang Y.J."/>
            <person name="Jeffries C.D."/>
            <person name="Detter J.C."/>
            <person name="Rohde M."/>
            <person name="Brambilla E."/>
            <person name="Spring S."/>
            <person name="Goker M."/>
            <person name="Sikorski J."/>
            <person name="Woyke T."/>
            <person name="Bristow J."/>
            <person name="Eisen J.A."/>
            <person name="Markowitz V."/>
            <person name="Hugenholtz P."/>
            <person name="Klenk H.P."/>
            <person name="Kyrpides N.C."/>
        </authorList>
    </citation>
    <scope>NUCLEOTIDE SEQUENCE [LARGE SCALE GENOMIC DNA]</scope>
    <source>
        <strain evidence="8">DSM 11293 / JCM 15392 / SEBR 4228</strain>
    </source>
</reference>
<keyword evidence="5" id="KW-0056">Arginine metabolism</keyword>
<dbReference type="Proteomes" id="UP000002318">
    <property type="component" value="Chromosome"/>
</dbReference>
<comment type="subcellular location">
    <subcellularLocation>
        <location evidence="5">Cytoplasm</location>
    </subcellularLocation>
</comment>
<dbReference type="PANTHER" id="PTHR47271">
    <property type="entry name" value="ARGININE DEIMINASE"/>
    <property type="match status" value="1"/>
</dbReference>
<dbReference type="EC" id="3.5.3.6" evidence="5"/>
<feature type="active site" description="Amidino-cysteine intermediate" evidence="5 6">
    <location>
        <position position="398"/>
    </location>
</feature>
<dbReference type="UniPathway" id="UPA00254">
    <property type="reaction ID" value="UER00364"/>
</dbReference>
<dbReference type="HAMAP" id="MF_00242">
    <property type="entry name" value="Arg_deiminase"/>
    <property type="match status" value="1"/>
</dbReference>
<dbReference type="HOGENOM" id="CLU_052662_0_1_12"/>
<dbReference type="KEGG" id="ssm:Spirs_3973"/>
<evidence type="ECO:0000256" key="1">
    <source>
        <dbReference type="ARBA" id="ARBA00005213"/>
    </source>
</evidence>
<evidence type="ECO:0000313" key="8">
    <source>
        <dbReference type="Proteomes" id="UP000002318"/>
    </source>
</evidence>
<evidence type="ECO:0000256" key="5">
    <source>
        <dbReference type="HAMAP-Rule" id="MF_00242"/>
    </source>
</evidence>
<sequence length="408" mass="45857">MINVTNEIGTLQSVLVHRPGRELERLTPRYLEEMLFEDIPWLKKIREEHDLFAETLSKRGCKVYYYHDLLADILREEAVCRVMIDDVLSACRIGSTLLKESIRDYLRGMEAERLAEVFISGLEKKEIDRLAGQSRLSSYIREAYPFYINPLTNLYFTRDPGAVIDSGLVVSAMKTPARNRESLILQYLHDYHPLFADPQGEGQIPLWYKPSDLDSIEGGDILMLSPEVVAVGCSARTGTEGIERLAERLFSGPSGIQEVLVIQIPFVRAFMHLDTVITMVDRDTFTIFPDIREKIALFRLKPTKRGGISISPLDSLEKSLKESLKLPAIRLIESGGGDDLTAAREQWNDSTNTLALEPGVVVTYDRNVASNDTLRAAGIEVVEIEGSELVRGRGGPRCMSMPLQREAI</sequence>
<evidence type="ECO:0000256" key="3">
    <source>
        <dbReference type="ARBA" id="ARBA00022801"/>
    </source>
</evidence>
<dbReference type="eggNOG" id="COG2235">
    <property type="taxonomic scope" value="Bacteria"/>
</dbReference>
<keyword evidence="3 5" id="KW-0378">Hydrolase</keyword>
<keyword evidence="5" id="KW-0963">Cytoplasm</keyword>
<evidence type="ECO:0000313" key="7">
    <source>
        <dbReference type="EMBL" id="ADK83058.1"/>
    </source>
</evidence>
<organism evidence="7 8">
    <name type="scientific">Sediminispirochaeta smaragdinae (strain DSM 11293 / JCM 15392 / SEBR 4228)</name>
    <name type="common">Spirochaeta smaragdinae</name>
    <dbReference type="NCBI Taxonomy" id="573413"/>
    <lineage>
        <taxon>Bacteria</taxon>
        <taxon>Pseudomonadati</taxon>
        <taxon>Spirochaetota</taxon>
        <taxon>Spirochaetia</taxon>
        <taxon>Spirochaetales</taxon>
        <taxon>Spirochaetaceae</taxon>
        <taxon>Sediminispirochaeta</taxon>
    </lineage>
</organism>
<evidence type="ECO:0000256" key="4">
    <source>
        <dbReference type="ARBA" id="ARBA00049429"/>
    </source>
</evidence>
<dbReference type="InterPro" id="IPR003876">
    <property type="entry name" value="Arg_deiminase"/>
</dbReference>
<comment type="similarity">
    <text evidence="2 5">Belongs to the arginine deiminase family.</text>
</comment>
<keyword evidence="8" id="KW-1185">Reference proteome</keyword>
<dbReference type="SUPFAM" id="SSF55909">
    <property type="entry name" value="Pentein"/>
    <property type="match status" value="1"/>
</dbReference>
<gene>
    <name evidence="5" type="primary">arcA</name>
    <name evidence="7" type="ordered locus">Spirs_3973</name>
</gene>
<evidence type="ECO:0000256" key="2">
    <source>
        <dbReference type="ARBA" id="ARBA00010206"/>
    </source>
</evidence>
<proteinExistence type="inferred from homology"/>